<evidence type="ECO:0000313" key="3">
    <source>
        <dbReference type="Proteomes" id="UP000789524"/>
    </source>
</evidence>
<organism evidence="2 3">
    <name type="scientific">Danaus chrysippus</name>
    <name type="common">African queen</name>
    <dbReference type="NCBI Taxonomy" id="151541"/>
    <lineage>
        <taxon>Eukaryota</taxon>
        <taxon>Metazoa</taxon>
        <taxon>Ecdysozoa</taxon>
        <taxon>Arthropoda</taxon>
        <taxon>Hexapoda</taxon>
        <taxon>Insecta</taxon>
        <taxon>Pterygota</taxon>
        <taxon>Neoptera</taxon>
        <taxon>Endopterygota</taxon>
        <taxon>Lepidoptera</taxon>
        <taxon>Glossata</taxon>
        <taxon>Ditrysia</taxon>
        <taxon>Papilionoidea</taxon>
        <taxon>Nymphalidae</taxon>
        <taxon>Danainae</taxon>
        <taxon>Danaini</taxon>
        <taxon>Danaina</taxon>
        <taxon>Danaus</taxon>
        <taxon>Anosia</taxon>
    </lineage>
</organism>
<feature type="region of interest" description="Disordered" evidence="1">
    <location>
        <begin position="1"/>
        <end position="23"/>
    </location>
</feature>
<feature type="compositionally biased region" description="Basic residues" evidence="1">
    <location>
        <begin position="12"/>
        <end position="23"/>
    </location>
</feature>
<accession>A0A8J2QPR4</accession>
<evidence type="ECO:0000313" key="2">
    <source>
        <dbReference type="EMBL" id="CAG9566193.1"/>
    </source>
</evidence>
<dbReference type="AlphaFoldDB" id="A0A8J2QPR4"/>
<proteinExistence type="predicted"/>
<comment type="caution">
    <text evidence="2">The sequence shown here is derived from an EMBL/GenBank/DDBJ whole genome shotgun (WGS) entry which is preliminary data.</text>
</comment>
<reference evidence="2" key="1">
    <citation type="submission" date="2021-09" db="EMBL/GenBank/DDBJ databases">
        <authorList>
            <person name="Martin H S."/>
        </authorList>
    </citation>
    <scope>NUCLEOTIDE SEQUENCE</scope>
</reference>
<protein>
    <submittedName>
        <fullName evidence="2">(African queen) hypothetical protein</fullName>
    </submittedName>
</protein>
<sequence length="82" mass="9387">MTVTPSGPPHVTPHRHQHQRHLTRPILTKQHRSDARAAGMALVSAGVECRRRGRVQRERALYRVLRAHISGWPGEERGMARR</sequence>
<gene>
    <name evidence="2" type="ORF">DCHRY22_LOCUS6892</name>
</gene>
<keyword evidence="3" id="KW-1185">Reference proteome</keyword>
<evidence type="ECO:0000256" key="1">
    <source>
        <dbReference type="SAM" id="MobiDB-lite"/>
    </source>
</evidence>
<feature type="compositionally biased region" description="Pro residues" evidence="1">
    <location>
        <begin position="1"/>
        <end position="11"/>
    </location>
</feature>
<name>A0A8J2QPR4_9NEOP</name>
<dbReference type="Proteomes" id="UP000789524">
    <property type="component" value="Unassembled WGS sequence"/>
</dbReference>
<dbReference type="EMBL" id="CAKASE010000056">
    <property type="protein sequence ID" value="CAG9566193.1"/>
    <property type="molecule type" value="Genomic_DNA"/>
</dbReference>